<reference evidence="3" key="1">
    <citation type="submission" date="2015-09" db="EMBL/GenBank/DDBJ databases">
        <title>Complete genome of Arthrobacter alpinus strain R3.8.</title>
        <authorList>
            <person name="See-Too W.S."/>
            <person name="Chan K.G."/>
        </authorList>
    </citation>
    <scope>NUCLEOTIDE SEQUENCE [LARGE SCALE GENOMIC DNA]</scope>
    <source>
        <strain evidence="3">R3.8</strain>
    </source>
</reference>
<sequence length="264" mass="27830">MTATDSFPNGAPCWVETLQPDPDAAVAFYSELMGWTFDDAEPCGYRVARFNGRRVAGIGQAPAMLDRGAWVTYVLVGDLNKTIEEVNEATGSVLAGPLEGQNGERTALFADPSGAVFGARQGNPATVAEVVDAPGAWQMSALHTPDLRGAQTFYGRIFGWQIEPMPESGISLWRLAGSTRRAADPTLPDDVVGVAVEADPAGGVPPHWAVNIQVLDADDLATRVVELGGSMLMPPTDTPGFRNAVLTDPNGGVLAISQVIIQAE</sequence>
<dbReference type="InterPro" id="IPR029068">
    <property type="entry name" value="Glyas_Bleomycin-R_OHBP_Dase"/>
</dbReference>
<dbReference type="Gene3D" id="3.10.180.10">
    <property type="entry name" value="2,3-Dihydroxybiphenyl 1,2-Dioxygenase, domain 1"/>
    <property type="match status" value="2"/>
</dbReference>
<keyword evidence="3" id="KW-1185">Reference proteome</keyword>
<dbReference type="KEGG" id="aaq:AOC05_05750"/>
<organism evidence="2 3">
    <name type="scientific">Arthrobacter alpinus</name>
    <dbReference type="NCBI Taxonomy" id="656366"/>
    <lineage>
        <taxon>Bacteria</taxon>
        <taxon>Bacillati</taxon>
        <taxon>Actinomycetota</taxon>
        <taxon>Actinomycetes</taxon>
        <taxon>Micrococcales</taxon>
        <taxon>Micrococcaceae</taxon>
        <taxon>Arthrobacter</taxon>
    </lineage>
</organism>
<dbReference type="PANTHER" id="PTHR33993:SF14">
    <property type="entry name" value="GB|AAF24581.1"/>
    <property type="match status" value="1"/>
</dbReference>
<dbReference type="Pfam" id="PF00903">
    <property type="entry name" value="Glyoxalase"/>
    <property type="match status" value="1"/>
</dbReference>
<proteinExistence type="predicted"/>
<dbReference type="SUPFAM" id="SSF54593">
    <property type="entry name" value="Glyoxalase/Bleomycin resistance protein/Dihydroxybiphenyl dioxygenase"/>
    <property type="match status" value="2"/>
</dbReference>
<dbReference type="Pfam" id="PF18029">
    <property type="entry name" value="Glyoxalase_6"/>
    <property type="match status" value="1"/>
</dbReference>
<dbReference type="AlphaFoldDB" id="A0A0M4QPB1"/>
<dbReference type="CDD" id="cd07247">
    <property type="entry name" value="SgaA_N_like"/>
    <property type="match status" value="2"/>
</dbReference>
<dbReference type="PANTHER" id="PTHR33993">
    <property type="entry name" value="GLYOXALASE-RELATED"/>
    <property type="match status" value="1"/>
</dbReference>
<dbReference type="InterPro" id="IPR041581">
    <property type="entry name" value="Glyoxalase_6"/>
</dbReference>
<dbReference type="PATRIC" id="fig|656366.3.peg.1228"/>
<dbReference type="Proteomes" id="UP000062833">
    <property type="component" value="Chromosome"/>
</dbReference>
<dbReference type="RefSeq" id="WP_062006413.1">
    <property type="nucleotide sequence ID" value="NZ_CP012677.1"/>
</dbReference>
<dbReference type="PROSITE" id="PS51819">
    <property type="entry name" value="VOC"/>
    <property type="match status" value="2"/>
</dbReference>
<evidence type="ECO:0000313" key="2">
    <source>
        <dbReference type="EMBL" id="ALE91953.1"/>
    </source>
</evidence>
<protein>
    <recommendedName>
        <fullName evidence="1">VOC domain-containing protein</fullName>
    </recommendedName>
</protein>
<feature type="domain" description="VOC" evidence="1">
    <location>
        <begin position="135"/>
        <end position="259"/>
    </location>
</feature>
<dbReference type="InterPro" id="IPR037523">
    <property type="entry name" value="VOC_core"/>
</dbReference>
<feature type="domain" description="VOC" evidence="1">
    <location>
        <begin position="11"/>
        <end position="122"/>
    </location>
</feature>
<evidence type="ECO:0000313" key="3">
    <source>
        <dbReference type="Proteomes" id="UP000062833"/>
    </source>
</evidence>
<dbReference type="InterPro" id="IPR052164">
    <property type="entry name" value="Anthracycline_SecMetBiosynth"/>
</dbReference>
<gene>
    <name evidence="2" type="ORF">AOC05_05750</name>
</gene>
<accession>A0A0M4QPB1</accession>
<dbReference type="EMBL" id="CP012677">
    <property type="protein sequence ID" value="ALE91953.1"/>
    <property type="molecule type" value="Genomic_DNA"/>
</dbReference>
<evidence type="ECO:0000259" key="1">
    <source>
        <dbReference type="PROSITE" id="PS51819"/>
    </source>
</evidence>
<name>A0A0M4QPB1_9MICC</name>
<dbReference type="InterPro" id="IPR004360">
    <property type="entry name" value="Glyas_Fos-R_dOase_dom"/>
</dbReference>
<dbReference type="OrthoDB" id="9793039at2"/>